<keyword evidence="1" id="KW-0732">Signal</keyword>
<organism evidence="3 4">
    <name type="scientific">Alsobacter ponti</name>
    <dbReference type="NCBI Taxonomy" id="2962936"/>
    <lineage>
        <taxon>Bacteria</taxon>
        <taxon>Pseudomonadati</taxon>
        <taxon>Pseudomonadota</taxon>
        <taxon>Alphaproteobacteria</taxon>
        <taxon>Hyphomicrobiales</taxon>
        <taxon>Alsobacteraceae</taxon>
        <taxon>Alsobacter</taxon>
    </lineage>
</organism>
<sequence>MEHYSFRAVAKIAAISVLMFTGQATAQEAGILSATTGESGQKTEEVSTEQMRRIVADGSSVILDTRPRSEFVNGHIPGANNLSASPSDLAEAVGQLVSGDKAKSLILYCNGPFCQASRRVSDLLLAAGFTNVRRYQLGMPIWRSLGGPTVVEIEGVARVYKQDHTAVFLDARSTEEFAKGSLPRALHLTAEQAKSVQGSPMPLDDFNTRIVVFGRGAEQARALAAALSIRPWHNVAYYPGKFEDLEAVLRTP</sequence>
<dbReference type="InterPro" id="IPR001307">
    <property type="entry name" value="Thiosulphate_STrfase_CS"/>
</dbReference>
<accession>A0ABT1LA91</accession>
<dbReference type="InterPro" id="IPR001763">
    <property type="entry name" value="Rhodanese-like_dom"/>
</dbReference>
<evidence type="ECO:0000313" key="4">
    <source>
        <dbReference type="Proteomes" id="UP001205890"/>
    </source>
</evidence>
<keyword evidence="4" id="KW-1185">Reference proteome</keyword>
<evidence type="ECO:0000313" key="3">
    <source>
        <dbReference type="EMBL" id="MCP8937158.1"/>
    </source>
</evidence>
<protein>
    <submittedName>
        <fullName evidence="3">Rhodanese-like domain-containing protein</fullName>
    </submittedName>
</protein>
<dbReference type="Pfam" id="PF00581">
    <property type="entry name" value="Rhodanese"/>
    <property type="match status" value="2"/>
</dbReference>
<feature type="chain" id="PRO_5047410973" evidence="1">
    <location>
        <begin position="27"/>
        <end position="252"/>
    </location>
</feature>
<gene>
    <name evidence="3" type="ORF">NK718_01380</name>
</gene>
<name>A0ABT1LA91_9HYPH</name>
<dbReference type="SMART" id="SM00450">
    <property type="entry name" value="RHOD"/>
    <property type="match status" value="2"/>
</dbReference>
<dbReference type="InterPro" id="IPR036873">
    <property type="entry name" value="Rhodanese-like_dom_sf"/>
</dbReference>
<dbReference type="PROSITE" id="PS50206">
    <property type="entry name" value="RHODANESE_3"/>
    <property type="match status" value="2"/>
</dbReference>
<dbReference type="EMBL" id="JANCLU010000001">
    <property type="protein sequence ID" value="MCP8937158.1"/>
    <property type="molecule type" value="Genomic_DNA"/>
</dbReference>
<dbReference type="Proteomes" id="UP001205890">
    <property type="component" value="Unassembled WGS sequence"/>
</dbReference>
<comment type="caution">
    <text evidence="3">The sequence shown here is derived from an EMBL/GenBank/DDBJ whole genome shotgun (WGS) entry which is preliminary data.</text>
</comment>
<dbReference type="SUPFAM" id="SSF52821">
    <property type="entry name" value="Rhodanese/Cell cycle control phosphatase"/>
    <property type="match status" value="2"/>
</dbReference>
<dbReference type="PANTHER" id="PTHR43031">
    <property type="entry name" value="FAD-DEPENDENT OXIDOREDUCTASE"/>
    <property type="match status" value="1"/>
</dbReference>
<dbReference type="InterPro" id="IPR050229">
    <property type="entry name" value="GlpE_sulfurtransferase"/>
</dbReference>
<dbReference type="PANTHER" id="PTHR43031:SF7">
    <property type="entry name" value="NITRIC OXIDE REDUCTASE FLRD-NAD(+) REDUCTASE"/>
    <property type="match status" value="1"/>
</dbReference>
<feature type="domain" description="Rhodanese" evidence="2">
    <location>
        <begin position="56"/>
        <end position="151"/>
    </location>
</feature>
<feature type="signal peptide" evidence="1">
    <location>
        <begin position="1"/>
        <end position="26"/>
    </location>
</feature>
<feature type="domain" description="Rhodanese" evidence="2">
    <location>
        <begin position="162"/>
        <end position="247"/>
    </location>
</feature>
<reference evidence="3 4" key="1">
    <citation type="submission" date="2022-07" db="EMBL/GenBank/DDBJ databases">
        <authorList>
            <person name="Li W.-J."/>
            <person name="Deng Q.-Q."/>
        </authorList>
    </citation>
    <scope>NUCLEOTIDE SEQUENCE [LARGE SCALE GENOMIC DNA]</scope>
    <source>
        <strain evidence="3 4">SYSU M60028</strain>
    </source>
</reference>
<evidence type="ECO:0000259" key="2">
    <source>
        <dbReference type="PROSITE" id="PS50206"/>
    </source>
</evidence>
<dbReference type="CDD" id="cd00158">
    <property type="entry name" value="RHOD"/>
    <property type="match status" value="1"/>
</dbReference>
<dbReference type="Gene3D" id="3.40.250.10">
    <property type="entry name" value="Rhodanese-like domain"/>
    <property type="match status" value="2"/>
</dbReference>
<dbReference type="PROSITE" id="PS00380">
    <property type="entry name" value="RHODANESE_1"/>
    <property type="match status" value="1"/>
</dbReference>
<dbReference type="RefSeq" id="WP_254737825.1">
    <property type="nucleotide sequence ID" value="NZ_JANCLU010000001.1"/>
</dbReference>
<evidence type="ECO:0000256" key="1">
    <source>
        <dbReference type="SAM" id="SignalP"/>
    </source>
</evidence>
<proteinExistence type="predicted"/>